<dbReference type="PANTHER" id="PTHR30305">
    <property type="entry name" value="PROTEIN YJDM-RELATED"/>
    <property type="match status" value="1"/>
</dbReference>
<dbReference type="Pfam" id="PF07475">
    <property type="entry name" value="Hpr_kinase_C"/>
    <property type="match status" value="1"/>
</dbReference>
<dbReference type="HAMAP" id="MF_01249">
    <property type="entry name" value="HPr_kinase"/>
    <property type="match status" value="1"/>
</dbReference>
<dbReference type="InterPro" id="IPR011104">
    <property type="entry name" value="Hpr_kin/Pase_C"/>
</dbReference>
<dbReference type="OrthoDB" id="9778803at2"/>
<comment type="domain">
    <text evidence="14">The Walker A ATP-binding motif also binds Pi and PPi.</text>
</comment>
<dbReference type="Gene3D" id="3.40.50.300">
    <property type="entry name" value="P-loop containing nucleotide triphosphate hydrolases"/>
    <property type="match status" value="1"/>
</dbReference>
<name>A0A2U3L7C3_9FIRM</name>
<dbReference type="GO" id="GO:0004674">
    <property type="term" value="F:protein serine/threonine kinase activity"/>
    <property type="evidence" value="ECO:0007669"/>
    <property type="project" value="UniProtKB-KW"/>
</dbReference>
<evidence type="ECO:0000256" key="6">
    <source>
        <dbReference type="ARBA" id="ARBA00022723"/>
    </source>
</evidence>
<feature type="binding site" evidence="14">
    <location>
        <position position="158"/>
    </location>
    <ligand>
        <name>Mg(2+)</name>
        <dbReference type="ChEBI" id="CHEBI:18420"/>
    </ligand>
</feature>
<evidence type="ECO:0000256" key="7">
    <source>
        <dbReference type="ARBA" id="ARBA00022741"/>
    </source>
</evidence>
<proteinExistence type="inferred from homology"/>
<feature type="domain" description="HPr kinase/phosphorylase C-terminal" evidence="16">
    <location>
        <begin position="128"/>
        <end position="285"/>
    </location>
</feature>
<evidence type="ECO:0000256" key="3">
    <source>
        <dbReference type="ARBA" id="ARBA00006883"/>
    </source>
</evidence>
<comment type="function">
    <text evidence="14">Catalyzes the ATP- as well as the pyrophosphate-dependent phosphorylation of a specific serine residue in HPr, a phosphocarrier protein of the phosphoenolpyruvate-dependent sugar phosphotransferase system (PTS). HprK/P also catalyzes the pyrophosphate-producing, inorganic phosphate-dependent dephosphorylation (phosphorolysis) of seryl-phosphorylated HPr (P-Ser-HPr). The two antagonistic activities of HprK/P are regulated by several intracellular metabolites, which change their concentration in response to the absence or presence of rapidly metabolisable carbon sources (glucose, fructose, etc.) in the growth medium. Therefore, by controlling the phosphorylation state of HPr, HPrK/P is a sensor enzyme that plays a major role in the regulation of carbon metabolism and sugar transport: it mediates carbon catabolite repression (CCR), and regulates PTS-catalyzed carbohydrate uptake and inducer exclusion.</text>
</comment>
<comment type="similarity">
    <text evidence="3 14">Belongs to the HPrK/P family.</text>
</comment>
<dbReference type="InterPro" id="IPR003755">
    <property type="entry name" value="HPr(Ser)_kin/Pase"/>
</dbReference>
<sequence>MLTVNQLVEEFDFEVLAGHMGLDKEITEYSLKRPSAELAGFLKHLTPKRIQVYGRTELGLIQQFEDSMRRVKLAQVMVTEVPCVIITRGLTLPLEFIELASERKIPLLTTHRTATQLFYLLIRYLINQLAPSTDVHGVLVDVYGVGVLITGESGIGKSEVALELIKNGHLLVADDVVKVRRVDEERLLGNAPEKIRHMLELRGLGILDVTTLFGASSVRNEKVIQFIVHLEEWQQEKIYDRLGIDPPKTREILGISIPEITVPVRPGRNLATIIEVAVMQSRNMSAKSKTRIRLGRGQAIKE</sequence>
<dbReference type="InterPro" id="IPR011126">
    <property type="entry name" value="Hpr_kin/Pase_Hpr_N"/>
</dbReference>
<feature type="binding site" evidence="14">
    <location>
        <position position="200"/>
    </location>
    <ligand>
        <name>Mg(2+)</name>
        <dbReference type="ChEBI" id="CHEBI:18420"/>
    </ligand>
</feature>
<evidence type="ECO:0000256" key="9">
    <source>
        <dbReference type="ARBA" id="ARBA00022840"/>
    </source>
</evidence>
<dbReference type="AlphaFoldDB" id="A0A2U3L7C3"/>
<evidence type="ECO:0000256" key="11">
    <source>
        <dbReference type="ARBA" id="ARBA00023268"/>
    </source>
</evidence>
<feature type="active site" evidence="14">
    <location>
        <position position="136"/>
    </location>
</feature>
<dbReference type="Gene3D" id="3.40.1390.20">
    <property type="entry name" value="HprK N-terminal domain-like"/>
    <property type="match status" value="1"/>
</dbReference>
<feature type="region of interest" description="Important for the catalytic mechanism of both phosphorylation and dephosphorylation" evidence="14">
    <location>
        <begin position="199"/>
        <end position="208"/>
    </location>
</feature>
<evidence type="ECO:0000256" key="5">
    <source>
        <dbReference type="ARBA" id="ARBA00022679"/>
    </source>
</evidence>
<dbReference type="PANTHER" id="PTHR30305:SF1">
    <property type="entry name" value="HPR KINASE_PHOSPHORYLASE"/>
    <property type="match status" value="1"/>
</dbReference>
<dbReference type="CDD" id="cd01918">
    <property type="entry name" value="HprK_C"/>
    <property type="match status" value="1"/>
</dbReference>
<feature type="region of interest" description="Important for the catalytic mechanism of dephosphorylation" evidence="14">
    <location>
        <begin position="263"/>
        <end position="268"/>
    </location>
</feature>
<accession>A0A2U3L7C3</accession>
<comment type="catalytic activity">
    <reaction evidence="1 14">
        <text>[HPr protein]-L-serine + ATP = [HPr protein]-O-phospho-L-serine + ADP + H(+)</text>
        <dbReference type="Rhea" id="RHEA:46600"/>
        <dbReference type="Rhea" id="RHEA-COMP:11602"/>
        <dbReference type="Rhea" id="RHEA-COMP:11603"/>
        <dbReference type="ChEBI" id="CHEBI:15378"/>
        <dbReference type="ChEBI" id="CHEBI:29999"/>
        <dbReference type="ChEBI" id="CHEBI:30616"/>
        <dbReference type="ChEBI" id="CHEBI:83421"/>
        <dbReference type="ChEBI" id="CHEBI:456216"/>
    </reaction>
</comment>
<dbReference type="FunFam" id="3.40.50.300:FF:000174">
    <property type="entry name" value="HPr kinase/phosphorylase"/>
    <property type="match status" value="1"/>
</dbReference>
<evidence type="ECO:0000259" key="16">
    <source>
        <dbReference type="Pfam" id="PF07475"/>
    </source>
</evidence>
<evidence type="ECO:0000259" key="15">
    <source>
        <dbReference type="Pfam" id="PF02603"/>
    </source>
</evidence>
<dbReference type="SUPFAM" id="SSF75138">
    <property type="entry name" value="HprK N-terminal domain-like"/>
    <property type="match status" value="1"/>
</dbReference>
<dbReference type="GO" id="GO:0005524">
    <property type="term" value="F:ATP binding"/>
    <property type="evidence" value="ECO:0007669"/>
    <property type="project" value="UniProtKB-UniRule"/>
</dbReference>
<organism evidence="17 18">
    <name type="scientific">Candidatus Desulfosporosinus infrequens</name>
    <dbReference type="NCBI Taxonomy" id="2043169"/>
    <lineage>
        <taxon>Bacteria</taxon>
        <taxon>Bacillati</taxon>
        <taxon>Bacillota</taxon>
        <taxon>Clostridia</taxon>
        <taxon>Eubacteriales</taxon>
        <taxon>Desulfitobacteriaceae</taxon>
        <taxon>Desulfosporosinus</taxon>
    </lineage>
</organism>
<dbReference type="EC" id="2.7.11.-" evidence="14"/>
<comment type="miscellaneous">
    <text evidence="14">Both phosphorylation and phosphorolysis are carried out by the same active site and suggest a common mechanism for both reactions.</text>
</comment>
<dbReference type="EC" id="2.7.4.-" evidence="14"/>
<dbReference type="Proteomes" id="UP000238916">
    <property type="component" value="Unassembled WGS sequence"/>
</dbReference>
<evidence type="ECO:0000256" key="14">
    <source>
        <dbReference type="HAMAP-Rule" id="MF_01249"/>
    </source>
</evidence>
<evidence type="ECO:0000256" key="8">
    <source>
        <dbReference type="ARBA" id="ARBA00022777"/>
    </source>
</evidence>
<evidence type="ECO:0000256" key="2">
    <source>
        <dbReference type="ARBA" id="ARBA00001946"/>
    </source>
</evidence>
<keyword evidence="4 14" id="KW-0723">Serine/threonine-protein kinase</keyword>
<dbReference type="GO" id="GO:0006109">
    <property type="term" value="P:regulation of carbohydrate metabolic process"/>
    <property type="evidence" value="ECO:0007669"/>
    <property type="project" value="UniProtKB-UniRule"/>
</dbReference>
<dbReference type="InterPro" id="IPR028979">
    <property type="entry name" value="Ser_kin/Pase_Hpr-like_N_sf"/>
</dbReference>
<dbReference type="Pfam" id="PF02603">
    <property type="entry name" value="Hpr_kinase_N"/>
    <property type="match status" value="1"/>
</dbReference>
<keyword evidence="8 14" id="KW-0418">Kinase</keyword>
<evidence type="ECO:0000256" key="4">
    <source>
        <dbReference type="ARBA" id="ARBA00022527"/>
    </source>
</evidence>
<dbReference type="EMBL" id="OMOF01000330">
    <property type="protein sequence ID" value="SPF47802.1"/>
    <property type="molecule type" value="Genomic_DNA"/>
</dbReference>
<evidence type="ECO:0000256" key="13">
    <source>
        <dbReference type="ARBA" id="ARBA00047657"/>
    </source>
</evidence>
<protein>
    <recommendedName>
        <fullName evidence="14">HPr kinase/phosphorylase</fullName>
        <shortName evidence="14">HPrK/P</shortName>
        <ecNumber evidence="14">2.7.11.-</ecNumber>
        <ecNumber evidence="14">2.7.4.-</ecNumber>
    </recommendedName>
    <alternativeName>
        <fullName evidence="14">HPr(Ser) kinase/phosphorylase</fullName>
    </alternativeName>
</protein>
<evidence type="ECO:0000256" key="1">
    <source>
        <dbReference type="ARBA" id="ARBA00001120"/>
    </source>
</evidence>
<keyword evidence="6 14" id="KW-0479">Metal-binding</keyword>
<feature type="active site" evidence="14">
    <location>
        <position position="241"/>
    </location>
</feature>
<keyword evidence="11 14" id="KW-0511">Multifunctional enzyme</keyword>
<evidence type="ECO:0000256" key="12">
    <source>
        <dbReference type="ARBA" id="ARBA00023277"/>
    </source>
</evidence>
<evidence type="ECO:0000313" key="17">
    <source>
        <dbReference type="EMBL" id="SPF47802.1"/>
    </source>
</evidence>
<keyword evidence="10 14" id="KW-0460">Magnesium</keyword>
<keyword evidence="12 14" id="KW-0119">Carbohydrate metabolism</keyword>
<dbReference type="GO" id="GO:0000287">
    <property type="term" value="F:magnesium ion binding"/>
    <property type="evidence" value="ECO:0007669"/>
    <property type="project" value="UniProtKB-UniRule"/>
</dbReference>
<dbReference type="GO" id="GO:0004712">
    <property type="term" value="F:protein serine/threonine/tyrosine kinase activity"/>
    <property type="evidence" value="ECO:0007669"/>
    <property type="project" value="UniProtKB-UniRule"/>
</dbReference>
<comment type="subunit">
    <text evidence="14">Homohexamer.</text>
</comment>
<feature type="binding site" evidence="14">
    <location>
        <begin position="151"/>
        <end position="158"/>
    </location>
    <ligand>
        <name>ATP</name>
        <dbReference type="ChEBI" id="CHEBI:30616"/>
    </ligand>
</feature>
<evidence type="ECO:0000313" key="18">
    <source>
        <dbReference type="Proteomes" id="UP000238916"/>
    </source>
</evidence>
<feature type="active site" evidence="14">
    <location>
        <position position="157"/>
    </location>
</feature>
<keyword evidence="9 14" id="KW-0067">ATP-binding</keyword>
<dbReference type="GO" id="GO:0000155">
    <property type="term" value="F:phosphorelay sensor kinase activity"/>
    <property type="evidence" value="ECO:0007669"/>
    <property type="project" value="InterPro"/>
</dbReference>
<keyword evidence="7 14" id="KW-0547">Nucleotide-binding</keyword>
<gene>
    <name evidence="14 17" type="primary">hprK</name>
    <name evidence="17" type="ORF">SBF1_3960008</name>
</gene>
<dbReference type="InterPro" id="IPR027417">
    <property type="entry name" value="P-loop_NTPase"/>
</dbReference>
<reference evidence="18" key="1">
    <citation type="submission" date="2018-02" db="EMBL/GenBank/DDBJ databases">
        <authorList>
            <person name="Hausmann B."/>
        </authorList>
    </citation>
    <scope>NUCLEOTIDE SEQUENCE [LARGE SCALE GENOMIC DNA]</scope>
    <source>
        <strain evidence="18">Peat soil MAG SbF1</strain>
    </source>
</reference>
<keyword evidence="5 14" id="KW-0808">Transferase</keyword>
<feature type="domain" description="HPr(Ser) kinase/phosphorylase N-terminal" evidence="15">
    <location>
        <begin position="3"/>
        <end position="125"/>
    </location>
</feature>
<comment type="cofactor">
    <cofactor evidence="2 14">
        <name>Mg(2+)</name>
        <dbReference type="ChEBI" id="CHEBI:18420"/>
    </cofactor>
</comment>
<dbReference type="NCBIfam" id="TIGR00679">
    <property type="entry name" value="hpr-ser"/>
    <property type="match status" value="1"/>
</dbReference>
<evidence type="ECO:0000256" key="10">
    <source>
        <dbReference type="ARBA" id="ARBA00022842"/>
    </source>
</evidence>
<dbReference type="SUPFAM" id="SSF53795">
    <property type="entry name" value="PEP carboxykinase-like"/>
    <property type="match status" value="1"/>
</dbReference>
<comment type="catalytic activity">
    <reaction evidence="13 14">
        <text>[HPr protein]-O-phospho-L-serine + phosphate + H(+) = [HPr protein]-L-serine + diphosphate</text>
        <dbReference type="Rhea" id="RHEA:46604"/>
        <dbReference type="Rhea" id="RHEA-COMP:11602"/>
        <dbReference type="Rhea" id="RHEA-COMP:11603"/>
        <dbReference type="ChEBI" id="CHEBI:15378"/>
        <dbReference type="ChEBI" id="CHEBI:29999"/>
        <dbReference type="ChEBI" id="CHEBI:33019"/>
        <dbReference type="ChEBI" id="CHEBI:43474"/>
        <dbReference type="ChEBI" id="CHEBI:83421"/>
    </reaction>
</comment>
<feature type="active site" description="Proton acceptor; for phosphorylation activity. Proton donor; for dephosphorylation activity" evidence="14">
    <location>
        <position position="175"/>
    </location>
</feature>